<feature type="transmembrane region" description="Helical" evidence="2">
    <location>
        <begin position="94"/>
        <end position="115"/>
    </location>
</feature>
<gene>
    <name evidence="3" type="ORF">CPB83DRAFT_862306</name>
</gene>
<sequence length="294" mass="31875">MSHTIGEVTSREPIVGSSTTNIELEPQVTSSSTSLETSKNGEAFTSTDPLAQAVETLKAYFNGIVNDSLKPSIASMLKACDANPQVEALLATPMLFGSLVFIAIFVSLMSLLIVFKSLGLFFHLVFAAIGVVSSMFAWSATIFVVTILISLGATVVFVTMNVMFAFISHKVQQMYVQGGFLPPSMGTEVDWNQAKTGLLAIFDVCKQNMQMSSTIFVQVWKFVIQAVLRLSSSIKSTSAALQQRQLSGDQNVFVRDVPFVSPEQLQEVQEDNVPVVGSTNVDINPSSEGLRRRG</sequence>
<evidence type="ECO:0000313" key="4">
    <source>
        <dbReference type="Proteomes" id="UP000807306"/>
    </source>
</evidence>
<protein>
    <submittedName>
        <fullName evidence="3">Uncharacterized protein</fullName>
    </submittedName>
</protein>
<feature type="region of interest" description="Disordered" evidence="1">
    <location>
        <begin position="19"/>
        <end position="43"/>
    </location>
</feature>
<feature type="transmembrane region" description="Helical" evidence="2">
    <location>
        <begin position="144"/>
        <end position="167"/>
    </location>
</feature>
<name>A0A9P6JK21_9AGAR</name>
<dbReference type="Proteomes" id="UP000807306">
    <property type="component" value="Unassembled WGS sequence"/>
</dbReference>
<proteinExistence type="predicted"/>
<evidence type="ECO:0000313" key="3">
    <source>
        <dbReference type="EMBL" id="KAF9523801.1"/>
    </source>
</evidence>
<keyword evidence="2" id="KW-1133">Transmembrane helix</keyword>
<feature type="transmembrane region" description="Helical" evidence="2">
    <location>
        <begin position="120"/>
        <end position="138"/>
    </location>
</feature>
<organism evidence="3 4">
    <name type="scientific">Crepidotus variabilis</name>
    <dbReference type="NCBI Taxonomy" id="179855"/>
    <lineage>
        <taxon>Eukaryota</taxon>
        <taxon>Fungi</taxon>
        <taxon>Dikarya</taxon>
        <taxon>Basidiomycota</taxon>
        <taxon>Agaricomycotina</taxon>
        <taxon>Agaricomycetes</taxon>
        <taxon>Agaricomycetidae</taxon>
        <taxon>Agaricales</taxon>
        <taxon>Agaricineae</taxon>
        <taxon>Crepidotaceae</taxon>
        <taxon>Crepidotus</taxon>
    </lineage>
</organism>
<comment type="caution">
    <text evidence="3">The sequence shown here is derived from an EMBL/GenBank/DDBJ whole genome shotgun (WGS) entry which is preliminary data.</text>
</comment>
<dbReference type="EMBL" id="MU157910">
    <property type="protein sequence ID" value="KAF9523801.1"/>
    <property type="molecule type" value="Genomic_DNA"/>
</dbReference>
<dbReference type="AlphaFoldDB" id="A0A9P6JK21"/>
<keyword evidence="2" id="KW-0472">Membrane</keyword>
<accession>A0A9P6JK21</accession>
<evidence type="ECO:0000256" key="2">
    <source>
        <dbReference type="SAM" id="Phobius"/>
    </source>
</evidence>
<keyword evidence="2" id="KW-0812">Transmembrane</keyword>
<keyword evidence="4" id="KW-1185">Reference proteome</keyword>
<evidence type="ECO:0000256" key="1">
    <source>
        <dbReference type="SAM" id="MobiDB-lite"/>
    </source>
</evidence>
<reference evidence="3" key="1">
    <citation type="submission" date="2020-11" db="EMBL/GenBank/DDBJ databases">
        <authorList>
            <consortium name="DOE Joint Genome Institute"/>
            <person name="Ahrendt S."/>
            <person name="Riley R."/>
            <person name="Andreopoulos W."/>
            <person name="Labutti K."/>
            <person name="Pangilinan J."/>
            <person name="Ruiz-Duenas F.J."/>
            <person name="Barrasa J.M."/>
            <person name="Sanchez-Garcia M."/>
            <person name="Camarero S."/>
            <person name="Miyauchi S."/>
            <person name="Serrano A."/>
            <person name="Linde D."/>
            <person name="Babiker R."/>
            <person name="Drula E."/>
            <person name="Ayuso-Fernandez I."/>
            <person name="Pacheco R."/>
            <person name="Padilla G."/>
            <person name="Ferreira P."/>
            <person name="Barriuso J."/>
            <person name="Kellner H."/>
            <person name="Castanera R."/>
            <person name="Alfaro M."/>
            <person name="Ramirez L."/>
            <person name="Pisabarro A.G."/>
            <person name="Kuo A."/>
            <person name="Tritt A."/>
            <person name="Lipzen A."/>
            <person name="He G."/>
            <person name="Yan M."/>
            <person name="Ng V."/>
            <person name="Cullen D."/>
            <person name="Martin F."/>
            <person name="Rosso M.-N."/>
            <person name="Henrissat B."/>
            <person name="Hibbett D."/>
            <person name="Martinez A.T."/>
            <person name="Grigoriev I.V."/>
        </authorList>
    </citation>
    <scope>NUCLEOTIDE SEQUENCE</scope>
    <source>
        <strain evidence="3">CBS 506.95</strain>
    </source>
</reference>